<name>A0A1M4ZHM3_9FIRM</name>
<dbReference type="RefSeq" id="WP_072977897.1">
    <property type="nucleotide sequence ID" value="NZ_FQTY01000025.1"/>
</dbReference>
<dbReference type="EMBL" id="FQTY01000025">
    <property type="protein sequence ID" value="SHF17534.1"/>
    <property type="molecule type" value="Genomic_DNA"/>
</dbReference>
<dbReference type="CDD" id="cd00657">
    <property type="entry name" value="Ferritin_like"/>
    <property type="match status" value="1"/>
</dbReference>
<dbReference type="Proteomes" id="UP000184114">
    <property type="component" value="Unassembled WGS sequence"/>
</dbReference>
<dbReference type="InterPro" id="IPR009078">
    <property type="entry name" value="Ferritin-like_SF"/>
</dbReference>
<sequence length="140" mass="16344">MLPLLGCHNIPQIIEFVYDTIVDEATAAEFYSRLLREAPNDLHKEFIHHAMEDELDHLEKFTKVYCYLTGNLPQYIITPISFPSYKEGILMALKDELAAGEFYRDVQLSTTDQFIRDTFYYAMVDELEHATMFSTIYNTL</sequence>
<dbReference type="AlphaFoldDB" id="A0A1M4ZHM3"/>
<keyword evidence="2" id="KW-1185">Reference proteome</keyword>
<gene>
    <name evidence="1" type="ORF">SAMN02745784_03057</name>
</gene>
<dbReference type="InterPro" id="IPR012347">
    <property type="entry name" value="Ferritin-like"/>
</dbReference>
<organism evidence="1 2">
    <name type="scientific">Tissierella praeacuta DSM 18095</name>
    <dbReference type="NCBI Taxonomy" id="1123404"/>
    <lineage>
        <taxon>Bacteria</taxon>
        <taxon>Bacillati</taxon>
        <taxon>Bacillota</taxon>
        <taxon>Tissierellia</taxon>
        <taxon>Tissierellales</taxon>
        <taxon>Tissierellaceae</taxon>
        <taxon>Tissierella</taxon>
    </lineage>
</organism>
<evidence type="ECO:0000313" key="1">
    <source>
        <dbReference type="EMBL" id="SHF17534.1"/>
    </source>
</evidence>
<evidence type="ECO:0000313" key="2">
    <source>
        <dbReference type="Proteomes" id="UP000184114"/>
    </source>
</evidence>
<dbReference type="SUPFAM" id="SSF47240">
    <property type="entry name" value="Ferritin-like"/>
    <property type="match status" value="1"/>
</dbReference>
<dbReference type="STRING" id="1123404.SAMN02745784_03057"/>
<protein>
    <submittedName>
        <fullName evidence="1">Rubrerythrin</fullName>
    </submittedName>
</protein>
<reference evidence="2" key="1">
    <citation type="submission" date="2016-11" db="EMBL/GenBank/DDBJ databases">
        <authorList>
            <person name="Varghese N."/>
            <person name="Submissions S."/>
        </authorList>
    </citation>
    <scope>NUCLEOTIDE SEQUENCE [LARGE SCALE GENOMIC DNA]</scope>
    <source>
        <strain evidence="2">DSM 18095</strain>
    </source>
</reference>
<accession>A0A1M4ZHM3</accession>
<proteinExistence type="predicted"/>
<dbReference type="GeneID" id="90995807"/>
<dbReference type="Gene3D" id="1.20.1260.10">
    <property type="match status" value="1"/>
</dbReference>